<dbReference type="RefSeq" id="WP_302109806.1">
    <property type="nucleotide sequence ID" value="NZ_JAUKTR010000003.1"/>
</dbReference>
<name>A0ABT8SP59_9CAUL</name>
<sequence>MARKLLTAQALRTEGATLDNGLMIVPDDRGGAILWDPREEQVLETYAAGARCAFDEADEYWIEARHGWAEPGCFARAA</sequence>
<reference evidence="1" key="1">
    <citation type="submission" date="2023-07" db="EMBL/GenBank/DDBJ databases">
        <title>Brevundimonas soil sp. nov., isolated from the soil of chemical plant.</title>
        <authorList>
            <person name="Wu N."/>
        </authorList>
    </citation>
    <scope>NUCLEOTIDE SEQUENCE</scope>
    <source>
        <strain evidence="1">XZ-24</strain>
    </source>
</reference>
<comment type="caution">
    <text evidence="1">The sequence shown here is derived from an EMBL/GenBank/DDBJ whole genome shotgun (WGS) entry which is preliminary data.</text>
</comment>
<protein>
    <submittedName>
        <fullName evidence="1">Uncharacterized protein</fullName>
    </submittedName>
</protein>
<dbReference type="EMBL" id="JAUKTR010000003">
    <property type="protein sequence ID" value="MDO1559373.1"/>
    <property type="molecule type" value="Genomic_DNA"/>
</dbReference>
<evidence type="ECO:0000313" key="2">
    <source>
        <dbReference type="Proteomes" id="UP001169063"/>
    </source>
</evidence>
<proteinExistence type="predicted"/>
<organism evidence="1 2">
    <name type="scientific">Peiella sedimenti</name>
    <dbReference type="NCBI Taxonomy" id="3061083"/>
    <lineage>
        <taxon>Bacteria</taxon>
        <taxon>Pseudomonadati</taxon>
        <taxon>Pseudomonadota</taxon>
        <taxon>Alphaproteobacteria</taxon>
        <taxon>Caulobacterales</taxon>
        <taxon>Caulobacteraceae</taxon>
        <taxon>Peiella</taxon>
    </lineage>
</organism>
<dbReference type="Proteomes" id="UP001169063">
    <property type="component" value="Unassembled WGS sequence"/>
</dbReference>
<accession>A0ABT8SP59</accession>
<keyword evidence="2" id="KW-1185">Reference proteome</keyword>
<evidence type="ECO:0000313" key="1">
    <source>
        <dbReference type="EMBL" id="MDO1559373.1"/>
    </source>
</evidence>
<gene>
    <name evidence="1" type="ORF">Q0812_08020</name>
</gene>